<comment type="caution">
    <text evidence="1">The sequence shown here is derived from an EMBL/GenBank/DDBJ whole genome shotgun (WGS) entry which is preliminary data.</text>
</comment>
<sequence>MSRTVGNWCFAYFSDDTRGYNDFYTGLSGLSVVWCGIYPALNPVLYLQTCFHPVYLGAGCSFGRHTHCFFFYPHVSSTPRQSARFPSFISLKPSVCLYFLQQISLN</sequence>
<evidence type="ECO:0000313" key="2">
    <source>
        <dbReference type="Proteomes" id="UP001482620"/>
    </source>
</evidence>
<reference evidence="1 2" key="1">
    <citation type="submission" date="2021-06" db="EMBL/GenBank/DDBJ databases">
        <authorList>
            <person name="Palmer J.M."/>
        </authorList>
    </citation>
    <scope>NUCLEOTIDE SEQUENCE [LARGE SCALE GENOMIC DNA]</scope>
    <source>
        <strain evidence="2">if_2019</strain>
        <tissue evidence="1">Muscle</tissue>
    </source>
</reference>
<organism evidence="1 2">
    <name type="scientific">Ilyodon furcidens</name>
    <name type="common">goldbreast splitfin</name>
    <dbReference type="NCBI Taxonomy" id="33524"/>
    <lineage>
        <taxon>Eukaryota</taxon>
        <taxon>Metazoa</taxon>
        <taxon>Chordata</taxon>
        <taxon>Craniata</taxon>
        <taxon>Vertebrata</taxon>
        <taxon>Euteleostomi</taxon>
        <taxon>Actinopterygii</taxon>
        <taxon>Neopterygii</taxon>
        <taxon>Teleostei</taxon>
        <taxon>Neoteleostei</taxon>
        <taxon>Acanthomorphata</taxon>
        <taxon>Ovalentaria</taxon>
        <taxon>Atherinomorphae</taxon>
        <taxon>Cyprinodontiformes</taxon>
        <taxon>Goodeidae</taxon>
        <taxon>Ilyodon</taxon>
    </lineage>
</organism>
<protein>
    <submittedName>
        <fullName evidence="1">Uncharacterized protein</fullName>
    </submittedName>
</protein>
<name>A0ABV0UIE0_9TELE</name>
<dbReference type="Proteomes" id="UP001482620">
    <property type="component" value="Unassembled WGS sequence"/>
</dbReference>
<gene>
    <name evidence="1" type="ORF">ILYODFUR_023122</name>
</gene>
<evidence type="ECO:0000313" key="1">
    <source>
        <dbReference type="EMBL" id="MEQ2245010.1"/>
    </source>
</evidence>
<proteinExistence type="predicted"/>
<dbReference type="EMBL" id="JAHRIQ010072123">
    <property type="protein sequence ID" value="MEQ2245010.1"/>
    <property type="molecule type" value="Genomic_DNA"/>
</dbReference>
<keyword evidence="2" id="KW-1185">Reference proteome</keyword>
<accession>A0ABV0UIE0</accession>